<dbReference type="EMBL" id="QGNW01000069">
    <property type="protein sequence ID" value="RVX02660.1"/>
    <property type="molecule type" value="Genomic_DNA"/>
</dbReference>
<evidence type="ECO:0000313" key="3">
    <source>
        <dbReference type="Proteomes" id="UP000288805"/>
    </source>
</evidence>
<evidence type="ECO:0000256" key="1">
    <source>
        <dbReference type="SAM" id="MobiDB-lite"/>
    </source>
</evidence>
<reference evidence="2 3" key="1">
    <citation type="journal article" date="2018" name="PLoS Genet.">
        <title>Population sequencing reveals clonal diversity and ancestral inbreeding in the grapevine cultivar Chardonnay.</title>
        <authorList>
            <person name="Roach M.J."/>
            <person name="Johnson D.L."/>
            <person name="Bohlmann J."/>
            <person name="van Vuuren H.J."/>
            <person name="Jones S.J."/>
            <person name="Pretorius I.S."/>
            <person name="Schmidt S.A."/>
            <person name="Borneman A.R."/>
        </authorList>
    </citation>
    <scope>NUCLEOTIDE SEQUENCE [LARGE SCALE GENOMIC DNA]</scope>
    <source>
        <strain evidence="3">cv. Chardonnay</strain>
        <tissue evidence="2">Leaf</tissue>
    </source>
</reference>
<evidence type="ECO:0000313" key="2">
    <source>
        <dbReference type="EMBL" id="RVX02660.1"/>
    </source>
</evidence>
<protein>
    <submittedName>
        <fullName evidence="2">Uncharacterized protein</fullName>
    </submittedName>
</protein>
<name>A0A438J132_VITVI</name>
<accession>A0A438J132</accession>
<organism evidence="2 3">
    <name type="scientific">Vitis vinifera</name>
    <name type="common">Grape</name>
    <dbReference type="NCBI Taxonomy" id="29760"/>
    <lineage>
        <taxon>Eukaryota</taxon>
        <taxon>Viridiplantae</taxon>
        <taxon>Streptophyta</taxon>
        <taxon>Embryophyta</taxon>
        <taxon>Tracheophyta</taxon>
        <taxon>Spermatophyta</taxon>
        <taxon>Magnoliopsida</taxon>
        <taxon>eudicotyledons</taxon>
        <taxon>Gunneridae</taxon>
        <taxon>Pentapetalae</taxon>
        <taxon>rosids</taxon>
        <taxon>Vitales</taxon>
        <taxon>Vitaceae</taxon>
        <taxon>Viteae</taxon>
        <taxon>Vitis</taxon>
    </lineage>
</organism>
<feature type="compositionally biased region" description="Polar residues" evidence="1">
    <location>
        <begin position="87"/>
        <end position="99"/>
    </location>
</feature>
<dbReference type="Proteomes" id="UP000288805">
    <property type="component" value="Unassembled WGS sequence"/>
</dbReference>
<proteinExistence type="predicted"/>
<feature type="region of interest" description="Disordered" evidence="1">
    <location>
        <begin position="82"/>
        <end position="139"/>
    </location>
</feature>
<dbReference type="AlphaFoldDB" id="A0A438J132"/>
<comment type="caution">
    <text evidence="2">The sequence shown here is derived from an EMBL/GenBank/DDBJ whole genome shotgun (WGS) entry which is preliminary data.</text>
</comment>
<sequence>MLSTVSKRTEKKSIRKKPANGVVGPAVSVYGNQEFVGPDRMLGSLLRLPRDIVWGVVELPNQAPIQSGSGQRQTRGKPKLNLIMKGNGTQRGFQISPTCNVRGRNRISSSSYSVSTEGHPDLGQDNSMVSWRKQKGDAC</sequence>
<gene>
    <name evidence="2" type="ORF">CK203_016335</name>
</gene>